<evidence type="ECO:0000313" key="3">
    <source>
        <dbReference type="EMBL" id="KAL0831751.1"/>
    </source>
</evidence>
<dbReference type="InterPro" id="IPR043128">
    <property type="entry name" value="Rev_trsase/Diguanyl_cyclase"/>
</dbReference>
<feature type="region of interest" description="Disordered" evidence="1">
    <location>
        <begin position="20"/>
        <end position="109"/>
    </location>
</feature>
<feature type="compositionally biased region" description="Polar residues" evidence="1">
    <location>
        <begin position="100"/>
        <end position="109"/>
    </location>
</feature>
<dbReference type="SUPFAM" id="SSF56219">
    <property type="entry name" value="DNase I-like"/>
    <property type="match status" value="1"/>
</dbReference>
<proteinExistence type="predicted"/>
<accession>A0ABD0T172</accession>
<dbReference type="SUPFAM" id="SSF56672">
    <property type="entry name" value="DNA/RNA polymerases"/>
    <property type="match status" value="1"/>
</dbReference>
<evidence type="ECO:0000313" key="4">
    <source>
        <dbReference type="Proteomes" id="UP001549921"/>
    </source>
</evidence>
<dbReference type="InterPro" id="IPR000477">
    <property type="entry name" value="RT_dom"/>
</dbReference>
<dbReference type="Pfam" id="PF00078">
    <property type="entry name" value="RVT_1"/>
    <property type="match status" value="1"/>
</dbReference>
<dbReference type="Gene3D" id="3.60.10.10">
    <property type="entry name" value="Endonuclease/exonuclease/phosphatase"/>
    <property type="match status" value="1"/>
</dbReference>
<dbReference type="AlphaFoldDB" id="A0ABD0T172"/>
<dbReference type="Proteomes" id="UP001549921">
    <property type="component" value="Unassembled WGS sequence"/>
</dbReference>
<name>A0ABD0T172_LOXSC</name>
<organism evidence="3 4">
    <name type="scientific">Loxostege sticticalis</name>
    <name type="common">Beet webworm moth</name>
    <dbReference type="NCBI Taxonomy" id="481309"/>
    <lineage>
        <taxon>Eukaryota</taxon>
        <taxon>Metazoa</taxon>
        <taxon>Ecdysozoa</taxon>
        <taxon>Arthropoda</taxon>
        <taxon>Hexapoda</taxon>
        <taxon>Insecta</taxon>
        <taxon>Pterygota</taxon>
        <taxon>Neoptera</taxon>
        <taxon>Endopterygota</taxon>
        <taxon>Lepidoptera</taxon>
        <taxon>Glossata</taxon>
        <taxon>Ditrysia</taxon>
        <taxon>Pyraloidea</taxon>
        <taxon>Crambidae</taxon>
        <taxon>Pyraustinae</taxon>
        <taxon>Loxostege</taxon>
    </lineage>
</organism>
<dbReference type="CDD" id="cd09076">
    <property type="entry name" value="L1-EN"/>
    <property type="match status" value="1"/>
</dbReference>
<dbReference type="GO" id="GO:0071897">
    <property type="term" value="P:DNA biosynthetic process"/>
    <property type="evidence" value="ECO:0007669"/>
    <property type="project" value="UniProtKB-ARBA"/>
</dbReference>
<protein>
    <recommendedName>
        <fullName evidence="2">Reverse transcriptase domain-containing protein</fullName>
    </recommendedName>
</protein>
<evidence type="ECO:0000256" key="1">
    <source>
        <dbReference type="SAM" id="MobiDB-lite"/>
    </source>
</evidence>
<feature type="compositionally biased region" description="Polar residues" evidence="1">
    <location>
        <begin position="69"/>
        <end position="88"/>
    </location>
</feature>
<dbReference type="Gene3D" id="3.30.70.270">
    <property type="match status" value="1"/>
</dbReference>
<dbReference type="PANTHER" id="PTHR47027">
    <property type="entry name" value="REVERSE TRANSCRIPTASE DOMAIN-CONTAINING PROTEIN"/>
    <property type="match status" value="1"/>
</dbReference>
<dbReference type="InterPro" id="IPR036691">
    <property type="entry name" value="Endo/exonu/phosph_ase_sf"/>
</dbReference>
<dbReference type="EMBL" id="JBEDNZ010000011">
    <property type="protein sequence ID" value="KAL0831751.1"/>
    <property type="molecule type" value="Genomic_DNA"/>
</dbReference>
<dbReference type="PANTHER" id="PTHR47027:SF20">
    <property type="entry name" value="REVERSE TRANSCRIPTASE-LIKE PROTEIN WITH RNA-DIRECTED DNA POLYMERASE DOMAIN"/>
    <property type="match status" value="1"/>
</dbReference>
<gene>
    <name evidence="3" type="ORF">ABMA28_001293</name>
</gene>
<comment type="caution">
    <text evidence="3">The sequence shown here is derived from an EMBL/GenBank/DDBJ whole genome shotgun (WGS) entry which is preliminary data.</text>
</comment>
<sequence length="1072" mass="124547">MEEEIKNGKVAYIRYDKLIVKEATNEKRKRSPTQSPKIMPGGSESIPTRAFNKQPSKKNKQPHIRKNIESSQQNLRQQKTKLKTSPSRLVTVGVNDHHPPNQNKNGVLSSKLKSNSTFKICTYNVRSLASIERHLELSYALENINWDIMGLSEVRKQGCNIEEYQKHILCYKGQTKGLHGVGFLIKKEHKDKITAFQGISERVALLQLTLEDLSITLIQVYAPTEKSSEEEINQFYNDIEKAHLLSDDIVLVMGDFNAKIGCPRAEESFIMGKYGIGERNERGERLIDFAAENKLSIMNTFFKKKESRKWTWISPDKKTKNEIDFILTNSPKIVTNIEVLSNMRYPSDHRPVRANILLRLPRKSRKNFKSPPYIPKTEKDIKVYVDNLKTHLGSVQSEPADVQTYNNLIAESIAASLKINSTALKRRHKIFSEETEELIRRRTELIHTKHKDKEMKNELRKLFKETKRSIKKDYNNYRHEVITKNLNKHKSTKKAFKELTLQKTWIQKLHKNSEETKTRQDVKEHATNFYKELYRSRDKEEMEQTIAVEFTSNPIEPIAEKEVYDSIKKLKNEKSPGPDGLSNEAVKLGAPVLTRHLTQLFNMVLDTETVPNQWCTSDIILLYKKGDPLDIGNYRPISLLASIYKLFASIVLKRITHRIDTSQPIEQAGFRSGYSTTDHIQTLEQVIEKYSEFNRPLYVAFIDYSKAFDSISHSSIWNALIQFKVDRKYINIIKKIYDNSTSKVKLETRGDPIHIERGVRQGDPLSPKLFIAVLENIFRQLDWAKKGIRIGNRYLSHLRFADDIVILAETPKDLETMIESLDQESSRVGLEMNASKTNIMTNSRKRTITVKGNRIEYVDSYIYLGKQVSFNKKNNEEEVTRRVNLTWRRFWSLKEVLKGNYNLHMKKVVIDTCLLPCLLYGCQTWVFTKKVQQKITSTQRAMERSILKIRKIHKIKSEKIRNKTKVIDALSHALTLNADIREKTKLTDAVQHALRLKWQWAGHVSRYADKRWSLKTTKWTGPVGKRNIGRPQKRWADDIIETVGKNWMELAKDREKWKGNEEAFTQKGSMQK</sequence>
<dbReference type="Pfam" id="PF14529">
    <property type="entry name" value="Exo_endo_phos_2"/>
    <property type="match status" value="1"/>
</dbReference>
<feature type="compositionally biased region" description="Basic residues" evidence="1">
    <location>
        <begin position="55"/>
        <end position="65"/>
    </location>
</feature>
<feature type="domain" description="Reverse transcriptase" evidence="2">
    <location>
        <begin position="603"/>
        <end position="868"/>
    </location>
</feature>
<dbReference type="InterPro" id="IPR043502">
    <property type="entry name" value="DNA/RNA_pol_sf"/>
</dbReference>
<evidence type="ECO:0000259" key="2">
    <source>
        <dbReference type="PROSITE" id="PS50878"/>
    </source>
</evidence>
<reference evidence="3 4" key="1">
    <citation type="submission" date="2024-06" db="EMBL/GenBank/DDBJ databases">
        <title>A chromosome-level genome assembly of beet webworm, Loxostege sticticalis.</title>
        <authorList>
            <person name="Zhang Y."/>
        </authorList>
    </citation>
    <scope>NUCLEOTIDE SEQUENCE [LARGE SCALE GENOMIC DNA]</scope>
    <source>
        <strain evidence="3">AQ028</strain>
        <tissue evidence="3">Male pupae</tissue>
    </source>
</reference>
<dbReference type="CDD" id="cd01650">
    <property type="entry name" value="RT_nLTR_like"/>
    <property type="match status" value="1"/>
</dbReference>
<dbReference type="InterPro" id="IPR005135">
    <property type="entry name" value="Endo/exonuclease/phosphatase"/>
</dbReference>
<dbReference type="PROSITE" id="PS50878">
    <property type="entry name" value="RT_POL"/>
    <property type="match status" value="1"/>
</dbReference>